<dbReference type="EMBL" id="AP003512">
    <property type="protein sequence ID" value="BAD35239.1"/>
    <property type="molecule type" value="Genomic_DNA"/>
</dbReference>
<evidence type="ECO:0000256" key="1">
    <source>
        <dbReference type="SAM" id="MobiDB-lite"/>
    </source>
</evidence>
<proteinExistence type="predicted"/>
<evidence type="ECO:0000313" key="3">
    <source>
        <dbReference type="EMBL" id="BAD35786.1"/>
    </source>
</evidence>
<reference evidence="4" key="3">
    <citation type="journal article" date="2005" name="Nature">
        <title>The map-based sequence of the rice genome.</title>
        <authorList>
            <consortium name="International rice genome sequencing project (IRGSP)"/>
            <person name="Matsumoto T."/>
            <person name="Wu J."/>
            <person name="Kanamori H."/>
            <person name="Katayose Y."/>
            <person name="Fujisawa M."/>
            <person name="Namiki N."/>
            <person name="Mizuno H."/>
            <person name="Yamamoto K."/>
            <person name="Antonio B.A."/>
            <person name="Baba T."/>
            <person name="Sakata K."/>
            <person name="Nagamura Y."/>
            <person name="Aoki H."/>
            <person name="Arikawa K."/>
            <person name="Arita K."/>
            <person name="Bito T."/>
            <person name="Chiden Y."/>
            <person name="Fujitsuka N."/>
            <person name="Fukunaka R."/>
            <person name="Hamada M."/>
            <person name="Harada C."/>
            <person name="Hayashi A."/>
            <person name="Hijishita S."/>
            <person name="Honda M."/>
            <person name="Hosokawa S."/>
            <person name="Ichikawa Y."/>
            <person name="Idonuma A."/>
            <person name="Iijima M."/>
            <person name="Ikeda M."/>
            <person name="Ikeno M."/>
            <person name="Ito K."/>
            <person name="Ito S."/>
            <person name="Ito T."/>
            <person name="Ito Y."/>
            <person name="Ito Y."/>
            <person name="Iwabuchi A."/>
            <person name="Kamiya K."/>
            <person name="Karasawa W."/>
            <person name="Kurita K."/>
            <person name="Katagiri S."/>
            <person name="Kikuta A."/>
            <person name="Kobayashi H."/>
            <person name="Kobayashi N."/>
            <person name="Machita K."/>
            <person name="Maehara T."/>
            <person name="Masukawa M."/>
            <person name="Mizubayashi T."/>
            <person name="Mukai Y."/>
            <person name="Nagasaki H."/>
            <person name="Nagata Y."/>
            <person name="Naito S."/>
            <person name="Nakashima M."/>
            <person name="Nakama Y."/>
            <person name="Nakamichi Y."/>
            <person name="Nakamura M."/>
            <person name="Meguro A."/>
            <person name="Negishi M."/>
            <person name="Ohta I."/>
            <person name="Ohta T."/>
            <person name="Okamoto M."/>
            <person name="Ono N."/>
            <person name="Saji S."/>
            <person name="Sakaguchi M."/>
            <person name="Sakai K."/>
            <person name="Shibata M."/>
            <person name="Shimokawa T."/>
            <person name="Song J."/>
            <person name="Takazaki Y."/>
            <person name="Terasawa K."/>
            <person name="Tsugane M."/>
            <person name="Tsuji K."/>
            <person name="Ueda S."/>
            <person name="Waki K."/>
            <person name="Yamagata H."/>
            <person name="Yamamoto M."/>
            <person name="Yamamoto S."/>
            <person name="Yamane H."/>
            <person name="Yoshiki S."/>
            <person name="Yoshihara R."/>
            <person name="Yukawa K."/>
            <person name="Zhong H."/>
            <person name="Yano M."/>
            <person name="Yuan Q."/>
            <person name="Ouyang S."/>
            <person name="Liu J."/>
            <person name="Jones K.M."/>
            <person name="Gansberger K."/>
            <person name="Moffat K."/>
            <person name="Hill J."/>
            <person name="Bera J."/>
            <person name="Fadrosh D."/>
            <person name="Jin S."/>
            <person name="Johri S."/>
            <person name="Kim M."/>
            <person name="Overton L."/>
            <person name="Reardon M."/>
            <person name="Tsitrin T."/>
            <person name="Vuong H."/>
            <person name="Weaver B."/>
            <person name="Ciecko A."/>
            <person name="Tallon L."/>
            <person name="Jackson J."/>
            <person name="Pai G."/>
            <person name="Aken S.V."/>
            <person name="Utterback T."/>
            <person name="Reidmuller S."/>
            <person name="Feldblyum T."/>
            <person name="Hsiao J."/>
            <person name="Zismann V."/>
            <person name="Iobst S."/>
            <person name="de Vazeille A.R."/>
            <person name="Buell C.R."/>
            <person name="Ying K."/>
            <person name="Li Y."/>
            <person name="Lu T."/>
            <person name="Huang Y."/>
            <person name="Zhao Q."/>
            <person name="Feng Q."/>
            <person name="Zhang L."/>
            <person name="Zhu J."/>
            <person name="Weng Q."/>
            <person name="Mu J."/>
            <person name="Lu Y."/>
            <person name="Fan D."/>
            <person name="Liu Y."/>
            <person name="Guan J."/>
            <person name="Zhang Y."/>
            <person name="Yu S."/>
            <person name="Liu X."/>
            <person name="Zhang Y."/>
            <person name="Hong G."/>
            <person name="Han B."/>
            <person name="Choisne N."/>
            <person name="Demange N."/>
            <person name="Orjeda G."/>
            <person name="Samain S."/>
            <person name="Cattolico L."/>
            <person name="Pelletier E."/>
            <person name="Couloux A."/>
            <person name="Segurens B."/>
            <person name="Wincker P."/>
            <person name="D'Hont A."/>
            <person name="Scarpelli C."/>
            <person name="Weissenbach J."/>
            <person name="Salanoubat M."/>
            <person name="Quetier F."/>
            <person name="Yu Y."/>
            <person name="Kim H.R."/>
            <person name="Rambo T."/>
            <person name="Currie J."/>
            <person name="Collura K."/>
            <person name="Luo M."/>
            <person name="Yang T."/>
            <person name="Ammiraju J.S.S."/>
            <person name="Engler F."/>
            <person name="Soderlund C."/>
            <person name="Wing R.A."/>
            <person name="Palmer L.E."/>
            <person name="de la Bastide M."/>
            <person name="Spiegel L."/>
            <person name="Nascimento L."/>
            <person name="Zutavern T."/>
            <person name="O'Shaughnessy A."/>
            <person name="Dike S."/>
            <person name="Dedhia N."/>
            <person name="Preston R."/>
            <person name="Balija V."/>
            <person name="McCombie W.R."/>
            <person name="Chow T."/>
            <person name="Chen H."/>
            <person name="Chung M."/>
            <person name="Chen C."/>
            <person name="Shaw J."/>
            <person name="Wu H."/>
            <person name="Hsiao K."/>
            <person name="Chao Y."/>
            <person name="Chu M."/>
            <person name="Cheng C."/>
            <person name="Hour A."/>
            <person name="Lee P."/>
            <person name="Lin S."/>
            <person name="Lin Y."/>
            <person name="Liou J."/>
            <person name="Liu S."/>
            <person name="Hsing Y."/>
            <person name="Raghuvanshi S."/>
            <person name="Mohanty A."/>
            <person name="Bharti A.K."/>
            <person name="Gaur A."/>
            <person name="Gupta V."/>
            <person name="Kumar D."/>
            <person name="Ravi V."/>
            <person name="Vij S."/>
            <person name="Kapur A."/>
            <person name="Khurana P."/>
            <person name="Khurana P."/>
            <person name="Khurana J.P."/>
            <person name="Tyagi A.K."/>
            <person name="Gaikwad K."/>
            <person name="Singh A."/>
            <person name="Dalal V."/>
            <person name="Srivastava S."/>
            <person name="Dixit A."/>
            <person name="Pal A.K."/>
            <person name="Ghazi I.A."/>
            <person name="Yadav M."/>
            <person name="Pandit A."/>
            <person name="Bhargava A."/>
            <person name="Sureshbabu K."/>
            <person name="Batra K."/>
            <person name="Sharma T.R."/>
            <person name="Mohapatra T."/>
            <person name="Singh N.K."/>
            <person name="Messing J."/>
            <person name="Nelson A.B."/>
            <person name="Fuks G."/>
            <person name="Kavchok S."/>
            <person name="Keizer G."/>
            <person name="Linton E."/>
            <person name="Llaca V."/>
            <person name="Song R."/>
            <person name="Tanyolac B."/>
            <person name="Young S."/>
            <person name="Ho-Il K."/>
            <person name="Hahn J.H."/>
            <person name="Sangsakoo G."/>
            <person name="Vanavichit A."/>
            <person name="de Mattos Luiz.A.T."/>
            <person name="Zimmer P.D."/>
            <person name="Malone G."/>
            <person name="Dellagostin O."/>
            <person name="de Oliveira A.C."/>
            <person name="Bevan M."/>
            <person name="Bancroft I."/>
            <person name="Minx P."/>
            <person name="Cordum H."/>
            <person name="Wilson R."/>
            <person name="Cheng Z."/>
            <person name="Jin W."/>
            <person name="Jiang J."/>
            <person name="Leong S.A."/>
            <person name="Iwama H."/>
            <person name="Gojobori T."/>
            <person name="Itoh T."/>
            <person name="Niimura Y."/>
            <person name="Fujii Y."/>
            <person name="Habara T."/>
            <person name="Sakai H."/>
            <person name="Sato Y."/>
            <person name="Wilson G."/>
            <person name="Kumar K."/>
            <person name="McCouch S."/>
            <person name="Juretic N."/>
            <person name="Hoen D."/>
            <person name="Wright S."/>
            <person name="Bruskiewich R."/>
            <person name="Bureau T."/>
            <person name="Miyao A."/>
            <person name="Hirochika H."/>
            <person name="Nishikawa T."/>
            <person name="Kadowaki K."/>
            <person name="Sugiura M."/>
            <person name="Burr B."/>
            <person name="Sasaki T."/>
        </authorList>
    </citation>
    <scope>NUCLEOTIDE SEQUENCE [LARGE SCALE GENOMIC DNA]</scope>
    <source>
        <strain evidence="4">cv. Nipponbare</strain>
    </source>
</reference>
<reference evidence="2" key="1">
    <citation type="submission" date="2001-04" db="EMBL/GenBank/DDBJ databases">
        <title>Oryza sativa nipponbare(GA3) genomic DNA, chromosome 6, PAC clone:P0618D11.</title>
        <authorList>
            <person name="Sasaki T."/>
            <person name="Matsumoto T."/>
            <person name="Yamamoto K."/>
        </authorList>
    </citation>
    <scope>NUCLEOTIDE SEQUENCE</scope>
</reference>
<dbReference type="Proteomes" id="UP000000763">
    <property type="component" value="Chromosome 6"/>
</dbReference>
<evidence type="ECO:0000313" key="4">
    <source>
        <dbReference type="Proteomes" id="UP000000763"/>
    </source>
</evidence>
<gene>
    <name evidence="3" type="ORF">OSJNBa0031P18.46</name>
    <name evidence="2" type="ORF">P0618D11.11</name>
</gene>
<feature type="region of interest" description="Disordered" evidence="1">
    <location>
        <begin position="80"/>
        <end position="112"/>
    </location>
</feature>
<evidence type="ECO:0000313" key="2">
    <source>
        <dbReference type="EMBL" id="BAD35239.1"/>
    </source>
</evidence>
<protein>
    <submittedName>
        <fullName evidence="3">Uncharacterized protein</fullName>
    </submittedName>
</protein>
<sequence>MCAPRGAPPPPVPWTRSTVDWRTCATSMWGPPIGAALSDDVIRGIGGIKWPVLGLQASELGVKKGEVAAVIPRRREATRDGDIDDAGARGGMGGAASAAGAHVRARHGTRSR</sequence>
<dbReference type="EMBL" id="AP004735">
    <property type="protein sequence ID" value="BAD35786.1"/>
    <property type="molecule type" value="Genomic_DNA"/>
</dbReference>
<organism evidence="3 4">
    <name type="scientific">Oryza sativa subsp. japonica</name>
    <name type="common">Rice</name>
    <dbReference type="NCBI Taxonomy" id="39947"/>
    <lineage>
        <taxon>Eukaryota</taxon>
        <taxon>Viridiplantae</taxon>
        <taxon>Streptophyta</taxon>
        <taxon>Embryophyta</taxon>
        <taxon>Tracheophyta</taxon>
        <taxon>Spermatophyta</taxon>
        <taxon>Magnoliopsida</taxon>
        <taxon>Liliopsida</taxon>
        <taxon>Poales</taxon>
        <taxon>Poaceae</taxon>
        <taxon>BOP clade</taxon>
        <taxon>Oryzoideae</taxon>
        <taxon>Oryzeae</taxon>
        <taxon>Oryzinae</taxon>
        <taxon>Oryza</taxon>
        <taxon>Oryza sativa</taxon>
    </lineage>
</organism>
<dbReference type="AlphaFoldDB" id="Q69TP1"/>
<feature type="compositionally biased region" description="Basic residues" evidence="1">
    <location>
        <begin position="103"/>
        <end position="112"/>
    </location>
</feature>
<name>Q69TP1_ORYSJ</name>
<accession>Q69TP1</accession>
<reference evidence="3" key="2">
    <citation type="submission" date="2002-02" db="EMBL/GenBank/DDBJ databases">
        <title>Oryza sativa nipponbare(GA3) genomic DNA, chromosome 6, BAC clone:OSJNBa0031P18.</title>
        <authorList>
            <person name="Sasaki T."/>
            <person name="Matsumoto T."/>
            <person name="Yamamoto K."/>
        </authorList>
    </citation>
    <scope>NUCLEOTIDE SEQUENCE</scope>
</reference>
<reference evidence="4" key="4">
    <citation type="journal article" date="2008" name="Nucleic Acids Res.">
        <title>The rice annotation project database (RAP-DB): 2008 update.</title>
        <authorList>
            <consortium name="The rice annotation project (RAP)"/>
        </authorList>
    </citation>
    <scope>GENOME REANNOTATION</scope>
    <source>
        <strain evidence="4">cv. Nipponbare</strain>
    </source>
</reference>